<dbReference type="SMART" id="SM00631">
    <property type="entry name" value="Zn_pept"/>
    <property type="match status" value="1"/>
</dbReference>
<reference evidence="13" key="2">
    <citation type="journal article" name="Front. Microbiol.">
        <title>Degradative Capacity of Two Strains of Rhodonia placenta: From Phenotype to Genotype.</title>
        <authorList>
            <person name="Kolle M."/>
            <person name="Horta M.A.C."/>
            <person name="Nowrousian M."/>
            <person name="Ohm R.A."/>
            <person name="Benz J.P."/>
            <person name="Pilgard A."/>
        </authorList>
    </citation>
    <scope>NUCLEOTIDE SEQUENCE</scope>
    <source>
        <strain evidence="13">FPRL280</strain>
    </source>
</reference>
<dbReference type="EMBL" id="JADOXO010000151">
    <property type="protein sequence ID" value="KAF9811509.1"/>
    <property type="molecule type" value="Genomic_DNA"/>
</dbReference>
<evidence type="ECO:0000256" key="7">
    <source>
        <dbReference type="ARBA" id="ARBA00022801"/>
    </source>
</evidence>
<dbReference type="PANTHER" id="PTHR11705:SF143">
    <property type="entry name" value="SLL0236 PROTEIN"/>
    <property type="match status" value="1"/>
</dbReference>
<keyword evidence="8" id="KW-0862">Zinc</keyword>
<dbReference type="GO" id="GO:0006508">
    <property type="term" value="P:proteolysis"/>
    <property type="evidence" value="ECO:0007669"/>
    <property type="project" value="UniProtKB-KW"/>
</dbReference>
<comment type="similarity">
    <text evidence="2 10">Belongs to the peptidase M14 family.</text>
</comment>
<dbReference type="InterPro" id="IPR000834">
    <property type="entry name" value="Peptidase_M14"/>
</dbReference>
<accession>A0A8H7U160</accession>
<sequence length="522" mass="58046">MRLLLGQAIYWTFFSVSAHARTLDVNRQTVLGAGTQGSLDADDGLLKSFSVLPDKGWGVDDILDEAGATGADVWRISQSHVDIYFPTLHDYLSSPFHDIDLPHNTSRVSRAALIPPSTSGRDTGPSSWNLTSLSNSTFHSVYHPLEEIEEFVEAMAILYPDIVQLVNIGHSAEGREMVAMRISKGSGGSLKQKAGFVVTGAQHAREWVATSTALYLTHALVAGASEPYAMSSLLDYYDFYVIPVPNPDGYVYTWEHNRLWYKNRQVIGPHEKCVGIDMNRFVHGHKWKAKARFPTVKANKPSTPTDPCTPWYPGHRAFEAPEVNNIANFITTLPALKAYIDFRSYGQILSTPWAYSCKKTPKDAEDQIEAAHGAARAIKLAHGTAFTTGTLCSMLYKAPGNVVDWMYAKAGIKYAYAVHLRDTGTYGFSLPPEWIRPVGEESAKMIQFLAEFIHTIPKCAWDHLIICAPALHVAYTRVQEIHCCHSCLLSDSLCACCIYLYHRCCCLFSTADDVLYYNSRCL</sequence>
<dbReference type="PANTHER" id="PTHR11705">
    <property type="entry name" value="PROTEASE FAMILY M14 CARBOXYPEPTIDASE A,B"/>
    <property type="match status" value="1"/>
</dbReference>
<evidence type="ECO:0000256" key="4">
    <source>
        <dbReference type="ARBA" id="ARBA00022670"/>
    </source>
</evidence>
<evidence type="ECO:0000256" key="11">
    <source>
        <dbReference type="SAM" id="SignalP"/>
    </source>
</evidence>
<keyword evidence="3" id="KW-0121">Carboxypeptidase</keyword>
<gene>
    <name evidence="13" type="ORF">IEO21_06560</name>
</gene>
<keyword evidence="5" id="KW-0479">Metal-binding</keyword>
<keyword evidence="6 11" id="KW-0732">Signal</keyword>
<evidence type="ECO:0000259" key="12">
    <source>
        <dbReference type="PROSITE" id="PS52035"/>
    </source>
</evidence>
<feature type="signal peptide" evidence="11">
    <location>
        <begin position="1"/>
        <end position="20"/>
    </location>
</feature>
<evidence type="ECO:0000256" key="6">
    <source>
        <dbReference type="ARBA" id="ARBA00022729"/>
    </source>
</evidence>
<dbReference type="GO" id="GO:0004181">
    <property type="term" value="F:metallocarboxypeptidase activity"/>
    <property type="evidence" value="ECO:0007669"/>
    <property type="project" value="InterPro"/>
</dbReference>
<reference evidence="13" key="1">
    <citation type="submission" date="2020-11" db="EMBL/GenBank/DDBJ databases">
        <authorList>
            <person name="Koelle M."/>
            <person name="Horta M.A.C."/>
            <person name="Nowrousian M."/>
            <person name="Ohm R.A."/>
            <person name="Benz P."/>
            <person name="Pilgard A."/>
        </authorList>
    </citation>
    <scope>NUCLEOTIDE SEQUENCE</scope>
    <source>
        <strain evidence="13">FPRL280</strain>
    </source>
</reference>
<evidence type="ECO:0000313" key="14">
    <source>
        <dbReference type="Proteomes" id="UP000639403"/>
    </source>
</evidence>
<evidence type="ECO:0000256" key="1">
    <source>
        <dbReference type="ARBA" id="ARBA00001947"/>
    </source>
</evidence>
<dbReference type="PROSITE" id="PS52035">
    <property type="entry name" value="PEPTIDASE_M14"/>
    <property type="match status" value="1"/>
</dbReference>
<protein>
    <recommendedName>
        <fullName evidence="12">Peptidase M14 domain-containing protein</fullName>
    </recommendedName>
</protein>
<dbReference type="Gene3D" id="3.40.630.10">
    <property type="entry name" value="Zn peptidases"/>
    <property type="match status" value="1"/>
</dbReference>
<dbReference type="SUPFAM" id="SSF53187">
    <property type="entry name" value="Zn-dependent exopeptidases"/>
    <property type="match status" value="1"/>
</dbReference>
<name>A0A8H7U160_9APHY</name>
<keyword evidence="4" id="KW-0645">Protease</keyword>
<comment type="caution">
    <text evidence="13">The sequence shown here is derived from an EMBL/GenBank/DDBJ whole genome shotgun (WGS) entry which is preliminary data.</text>
</comment>
<dbReference type="AlphaFoldDB" id="A0A8H7U160"/>
<comment type="cofactor">
    <cofactor evidence="1">
        <name>Zn(2+)</name>
        <dbReference type="ChEBI" id="CHEBI:29105"/>
    </cofactor>
</comment>
<dbReference type="GO" id="GO:0005615">
    <property type="term" value="C:extracellular space"/>
    <property type="evidence" value="ECO:0007669"/>
    <property type="project" value="TreeGrafter"/>
</dbReference>
<organism evidence="13 14">
    <name type="scientific">Rhodonia placenta</name>
    <dbReference type="NCBI Taxonomy" id="104341"/>
    <lineage>
        <taxon>Eukaryota</taxon>
        <taxon>Fungi</taxon>
        <taxon>Dikarya</taxon>
        <taxon>Basidiomycota</taxon>
        <taxon>Agaricomycotina</taxon>
        <taxon>Agaricomycetes</taxon>
        <taxon>Polyporales</taxon>
        <taxon>Adustoporiaceae</taxon>
        <taxon>Rhodonia</taxon>
    </lineage>
</organism>
<evidence type="ECO:0000256" key="8">
    <source>
        <dbReference type="ARBA" id="ARBA00022833"/>
    </source>
</evidence>
<evidence type="ECO:0000256" key="10">
    <source>
        <dbReference type="PROSITE-ProRule" id="PRU01379"/>
    </source>
</evidence>
<evidence type="ECO:0000256" key="3">
    <source>
        <dbReference type="ARBA" id="ARBA00022645"/>
    </source>
</evidence>
<evidence type="ECO:0000256" key="2">
    <source>
        <dbReference type="ARBA" id="ARBA00005988"/>
    </source>
</evidence>
<dbReference type="CDD" id="cd03860">
    <property type="entry name" value="M14_CP_A-B_like"/>
    <property type="match status" value="1"/>
</dbReference>
<evidence type="ECO:0000313" key="13">
    <source>
        <dbReference type="EMBL" id="KAF9811509.1"/>
    </source>
</evidence>
<proteinExistence type="inferred from homology"/>
<dbReference type="FunFam" id="3.40.630.10:FF:000084">
    <property type="entry name" value="Carboxypeptidase B2"/>
    <property type="match status" value="1"/>
</dbReference>
<dbReference type="Proteomes" id="UP000639403">
    <property type="component" value="Unassembled WGS sequence"/>
</dbReference>
<comment type="caution">
    <text evidence="10">Lacks conserved residue(s) required for the propagation of feature annotation.</text>
</comment>
<feature type="chain" id="PRO_5034194942" description="Peptidase M14 domain-containing protein" evidence="11">
    <location>
        <begin position="21"/>
        <end position="522"/>
    </location>
</feature>
<dbReference type="GO" id="GO:0008270">
    <property type="term" value="F:zinc ion binding"/>
    <property type="evidence" value="ECO:0007669"/>
    <property type="project" value="InterPro"/>
</dbReference>
<keyword evidence="7" id="KW-0378">Hydrolase</keyword>
<evidence type="ECO:0000256" key="5">
    <source>
        <dbReference type="ARBA" id="ARBA00022723"/>
    </source>
</evidence>
<feature type="domain" description="Peptidase M14" evidence="12">
    <location>
        <begin position="141"/>
        <end position="453"/>
    </location>
</feature>
<evidence type="ECO:0000256" key="9">
    <source>
        <dbReference type="ARBA" id="ARBA00023049"/>
    </source>
</evidence>
<keyword evidence="9" id="KW-0482">Metalloprotease</keyword>
<dbReference type="Pfam" id="PF00246">
    <property type="entry name" value="Peptidase_M14"/>
    <property type="match status" value="1"/>
</dbReference>